<keyword evidence="2" id="KW-1185">Reference proteome</keyword>
<sequence length="123" mass="13730">MSQFWNKNALQKRRASKVVVSLATAEMLLDCACGSPDLSDRRRADWRSVVSVVPVLLPLQPFLARARSIAGTPPVPAPPPRSVARAAKVTFYAWYHHRTAEVMPAPITVAMQRSSLAWWNKHI</sequence>
<name>A0ACC6TUN4_9BURK</name>
<comment type="caution">
    <text evidence="1">The sequence shown here is derived from an EMBL/GenBank/DDBJ whole genome shotgun (WGS) entry which is preliminary data.</text>
</comment>
<evidence type="ECO:0000313" key="2">
    <source>
        <dbReference type="Proteomes" id="UP001558850"/>
    </source>
</evidence>
<dbReference type="Proteomes" id="UP001558850">
    <property type="component" value="Unassembled WGS sequence"/>
</dbReference>
<proteinExistence type="predicted"/>
<protein>
    <submittedName>
        <fullName evidence="1">Uncharacterized protein</fullName>
    </submittedName>
</protein>
<reference evidence="1" key="1">
    <citation type="submission" date="2024-07" db="EMBL/GenBank/DDBJ databases">
        <title>A survey of Mimosa microsymbionts across Brazilian biomes reveals a high diversity of Paraburkholderia nodulating endemic species, but also that Cupriavidus is common as a symbiont of widespread species.</title>
        <authorList>
            <person name="Rouws L."/>
            <person name="Barauna A."/>
            <person name="Beukes C."/>
            <person name="Rouws J.R.C."/>
            <person name="De Faria S.M."/>
            <person name="Gross E."/>
            <person name="Bueno Dos Reis Junior F."/>
            <person name="Simon M.F."/>
            <person name="Maluk M."/>
            <person name="Odee D.W."/>
            <person name="Kenicer G."/>
            <person name="Young J.P.W."/>
            <person name="Reis V.M."/>
            <person name="Zilli J."/>
            <person name="James E.K."/>
        </authorList>
    </citation>
    <scope>NUCLEOTIDE SEQUENCE</scope>
    <source>
        <strain evidence="1">EG181B</strain>
    </source>
</reference>
<gene>
    <name evidence="1" type="ORF">AB4Y32_04790</name>
</gene>
<accession>A0ACC6TUN4</accession>
<dbReference type="EMBL" id="JBFRCH010000002">
    <property type="protein sequence ID" value="MEX3931134.1"/>
    <property type="molecule type" value="Genomic_DNA"/>
</dbReference>
<organism evidence="1 2">
    <name type="scientific">Paraburkholderia phymatum</name>
    <dbReference type="NCBI Taxonomy" id="148447"/>
    <lineage>
        <taxon>Bacteria</taxon>
        <taxon>Pseudomonadati</taxon>
        <taxon>Pseudomonadota</taxon>
        <taxon>Betaproteobacteria</taxon>
        <taxon>Burkholderiales</taxon>
        <taxon>Burkholderiaceae</taxon>
        <taxon>Paraburkholderia</taxon>
    </lineage>
</organism>
<evidence type="ECO:0000313" key="1">
    <source>
        <dbReference type="EMBL" id="MEX3931134.1"/>
    </source>
</evidence>